<protein>
    <submittedName>
        <fullName evidence="1">Uncharacterized protein</fullName>
    </submittedName>
</protein>
<dbReference type="EMBL" id="ACVQ01000028">
    <property type="protein sequence ID" value="EET79032.1"/>
    <property type="molecule type" value="Genomic_DNA"/>
</dbReference>
<proteinExistence type="predicted"/>
<dbReference type="AlphaFoldDB" id="C6RI02"/>
<evidence type="ECO:0000313" key="2">
    <source>
        <dbReference type="Proteomes" id="UP000003107"/>
    </source>
</evidence>
<accession>C6RI02</accession>
<organism evidence="1 2">
    <name type="scientific">Campylobacter showae RM3277</name>
    <dbReference type="NCBI Taxonomy" id="553219"/>
    <lineage>
        <taxon>Bacteria</taxon>
        <taxon>Pseudomonadati</taxon>
        <taxon>Campylobacterota</taxon>
        <taxon>Epsilonproteobacteria</taxon>
        <taxon>Campylobacterales</taxon>
        <taxon>Campylobacteraceae</taxon>
        <taxon>Campylobacter</taxon>
    </lineage>
</organism>
<keyword evidence="2" id="KW-1185">Reference proteome</keyword>
<gene>
    <name evidence="1" type="ORF">CAMSH0001_1112</name>
</gene>
<dbReference type="Proteomes" id="UP000003107">
    <property type="component" value="Unassembled WGS sequence"/>
</dbReference>
<comment type="caution">
    <text evidence="1">The sequence shown here is derived from an EMBL/GenBank/DDBJ whole genome shotgun (WGS) entry which is preliminary data.</text>
</comment>
<evidence type="ECO:0000313" key="1">
    <source>
        <dbReference type="EMBL" id="EET79032.1"/>
    </source>
</evidence>
<reference evidence="1 2" key="1">
    <citation type="submission" date="2009-07" db="EMBL/GenBank/DDBJ databases">
        <authorList>
            <person name="Madupu R."/>
            <person name="Sebastian Y."/>
            <person name="Durkin A.S."/>
            <person name="Torralba M."/>
            <person name="Methe B."/>
            <person name="Sutton G.G."/>
            <person name="Strausberg R.L."/>
            <person name="Nelson K.E."/>
        </authorList>
    </citation>
    <scope>NUCLEOTIDE SEQUENCE [LARGE SCALE GENOMIC DNA]</scope>
    <source>
        <strain evidence="1 2">RM3277</strain>
    </source>
</reference>
<sequence>MTVHYDFCAEIYLSNFTANLIALYGRVNSYPASRERLNLSKFSSVNK</sequence>
<name>C6RI02_9BACT</name>